<comment type="caution">
    <text evidence="3">The sequence shown here is derived from an EMBL/GenBank/DDBJ whole genome shotgun (WGS) entry which is preliminary data.</text>
</comment>
<feature type="region of interest" description="Disordered" evidence="1">
    <location>
        <begin position="1"/>
        <end position="53"/>
    </location>
</feature>
<dbReference type="AlphaFoldDB" id="A0AAQ4D9E8"/>
<feature type="transmembrane region" description="Helical" evidence="2">
    <location>
        <begin position="66"/>
        <end position="87"/>
    </location>
</feature>
<keyword evidence="2" id="KW-0472">Membrane</keyword>
<feature type="region of interest" description="Disordered" evidence="1">
    <location>
        <begin position="128"/>
        <end position="170"/>
    </location>
</feature>
<keyword evidence="2" id="KW-1133">Transmembrane helix</keyword>
<feature type="region of interest" description="Disordered" evidence="1">
    <location>
        <begin position="251"/>
        <end position="398"/>
    </location>
</feature>
<feature type="compositionally biased region" description="Basic and acidic residues" evidence="1">
    <location>
        <begin position="496"/>
        <end position="515"/>
    </location>
</feature>
<keyword evidence="4" id="KW-1185">Reference proteome</keyword>
<evidence type="ECO:0000256" key="1">
    <source>
        <dbReference type="SAM" id="MobiDB-lite"/>
    </source>
</evidence>
<sequence length="618" mass="66764">MWPSGRHRDHPGSLQPGQQQRMPGPDQSTSTFTDVARRHHRPSGDRTRRPSDEARREMLEHFREQLQVALVTTACFTLILLFVYVNYLSDLQEELPVNAADNAVSCQESGYTQQEEQSTWDRFIWRRKASRHSKQPSQAPSIKQRSGGNSPSAKQPQRPSGNVQEPPGQEPALLENWFEPAGQLRHNVYDDEAEGAPLQVVPNKGAVSYVWRHDGASARDSKQTTATPSRKASRGLPSFDAMQMVLFGGRKRAHGKAGRQGNAERGEESAVSTTSSTASATPSRTSRKKEGAPSSPEFNFEEYLERRRREASAQAGPALPDASSSDSKTSCGIPIDRPLVPTASDASASAESVTRTAPAIQVHDRQGDLKQEEPVSAGLATDAPADDRPEKTAPGPEPVLLLSREITSTAEVMELGKEGDHVVPGFLSGASSYVASADDAENRKKPLFTGLDTGTTTLGQADSALGPSFVVSATVPAVERPGLQPASVIAANQADRAYEERAIEPIDTGKSEPESQRPGTEQTDSDVAGGVPPPPTVHGPVLVKDRRNSRRKSDAYLVQERQEHPCSDAQEGTASGTGGADQDAKKARQEDVKHETLPDEEHTTEMVTGAFSVETEKT</sequence>
<protein>
    <recommendedName>
        <fullName evidence="5">Transmembrane protein</fullName>
    </recommendedName>
</protein>
<feature type="compositionally biased region" description="Polar residues" evidence="1">
    <location>
        <begin position="344"/>
        <end position="355"/>
    </location>
</feature>
<feature type="compositionally biased region" description="Basic and acidic residues" evidence="1">
    <location>
        <begin position="42"/>
        <end position="53"/>
    </location>
</feature>
<accession>A0AAQ4D9E8</accession>
<feature type="compositionally biased region" description="Basic and acidic residues" evidence="1">
    <location>
        <begin position="582"/>
        <end position="604"/>
    </location>
</feature>
<feature type="compositionally biased region" description="Polar residues" evidence="1">
    <location>
        <begin position="135"/>
        <end position="163"/>
    </location>
</feature>
<keyword evidence="2" id="KW-0812">Transmembrane</keyword>
<feature type="compositionally biased region" description="Low complexity" evidence="1">
    <location>
        <begin position="269"/>
        <end position="284"/>
    </location>
</feature>
<reference evidence="3 4" key="1">
    <citation type="journal article" date="2023" name="Arcadia Sci">
        <title>De novo assembly of a long-read Amblyomma americanum tick genome.</title>
        <authorList>
            <person name="Chou S."/>
            <person name="Poskanzer K.E."/>
            <person name="Rollins M."/>
            <person name="Thuy-Boun P.S."/>
        </authorList>
    </citation>
    <scope>NUCLEOTIDE SEQUENCE [LARGE SCALE GENOMIC DNA]</scope>
    <source>
        <strain evidence="3">F_SG_1</strain>
        <tissue evidence="3">Salivary glands</tissue>
    </source>
</reference>
<evidence type="ECO:0000313" key="4">
    <source>
        <dbReference type="Proteomes" id="UP001321473"/>
    </source>
</evidence>
<name>A0AAQ4D9E8_AMBAM</name>
<dbReference type="Proteomes" id="UP001321473">
    <property type="component" value="Unassembled WGS sequence"/>
</dbReference>
<organism evidence="3 4">
    <name type="scientific">Amblyomma americanum</name>
    <name type="common">Lone star tick</name>
    <dbReference type="NCBI Taxonomy" id="6943"/>
    <lineage>
        <taxon>Eukaryota</taxon>
        <taxon>Metazoa</taxon>
        <taxon>Ecdysozoa</taxon>
        <taxon>Arthropoda</taxon>
        <taxon>Chelicerata</taxon>
        <taxon>Arachnida</taxon>
        <taxon>Acari</taxon>
        <taxon>Parasitiformes</taxon>
        <taxon>Ixodida</taxon>
        <taxon>Ixodoidea</taxon>
        <taxon>Ixodidae</taxon>
        <taxon>Amblyomminae</taxon>
        <taxon>Amblyomma</taxon>
    </lineage>
</organism>
<feature type="compositionally biased region" description="Basic and acidic residues" evidence="1">
    <location>
        <begin position="362"/>
        <end position="373"/>
    </location>
</feature>
<evidence type="ECO:0008006" key="5">
    <source>
        <dbReference type="Google" id="ProtNLM"/>
    </source>
</evidence>
<feature type="compositionally biased region" description="Basic and acidic residues" evidence="1">
    <location>
        <begin position="543"/>
        <end position="566"/>
    </location>
</feature>
<feature type="region of interest" description="Disordered" evidence="1">
    <location>
        <begin position="493"/>
        <end position="618"/>
    </location>
</feature>
<evidence type="ECO:0000313" key="3">
    <source>
        <dbReference type="EMBL" id="KAK8759088.1"/>
    </source>
</evidence>
<feature type="compositionally biased region" description="Polar residues" evidence="1">
    <location>
        <begin position="15"/>
        <end position="33"/>
    </location>
</feature>
<dbReference type="EMBL" id="JARKHS020033418">
    <property type="protein sequence ID" value="KAK8759088.1"/>
    <property type="molecule type" value="Genomic_DNA"/>
</dbReference>
<evidence type="ECO:0000256" key="2">
    <source>
        <dbReference type="SAM" id="Phobius"/>
    </source>
</evidence>
<gene>
    <name evidence="3" type="ORF">V5799_003280</name>
</gene>
<proteinExistence type="predicted"/>
<feature type="region of interest" description="Disordered" evidence="1">
    <location>
        <begin position="214"/>
        <end position="237"/>
    </location>
</feature>